<sequence length="248" mass="25749">MNKENAVAKTHRFETFVPQLRERRDRIVYEGRVGRIGATSSSRYRLVATAATLTLISFLIATVIHPILTAAVGVLAVAFIAGGWPAATGVAELRRVNRVVPHSCIILGAGLAAVAVSLVDTGVERLTFLPAIAAVGVVASFIVELIRGEGAIGRLESVISCITGVLAAVSVAGWVALADFYRASQSSSLLIGIGVGIALILGTFGIRMISAGPKEGPRRGAITLGVTPVAFVGVLGYLIALFISHVVV</sequence>
<feature type="transmembrane region" description="Helical" evidence="1">
    <location>
        <begin position="125"/>
        <end position="146"/>
    </location>
</feature>
<keyword evidence="1" id="KW-0472">Membrane</keyword>
<feature type="transmembrane region" description="Helical" evidence="1">
    <location>
        <begin position="158"/>
        <end position="177"/>
    </location>
</feature>
<feature type="transmembrane region" description="Helical" evidence="1">
    <location>
        <begin position="44"/>
        <end position="61"/>
    </location>
</feature>
<feature type="transmembrane region" description="Helical" evidence="1">
    <location>
        <begin position="221"/>
        <end position="243"/>
    </location>
</feature>
<feature type="transmembrane region" description="Helical" evidence="1">
    <location>
        <begin position="99"/>
        <end position="119"/>
    </location>
</feature>
<organism evidence="2 3">
    <name type="scientific">Rothia amarae</name>
    <dbReference type="NCBI Taxonomy" id="169480"/>
    <lineage>
        <taxon>Bacteria</taxon>
        <taxon>Bacillati</taxon>
        <taxon>Actinomycetota</taxon>
        <taxon>Actinomycetes</taxon>
        <taxon>Micrococcales</taxon>
        <taxon>Micrococcaceae</taxon>
        <taxon>Rothia</taxon>
    </lineage>
</organism>
<dbReference type="RefSeq" id="WP_190617961.1">
    <property type="nucleotide sequence ID" value="NZ_CP061538.1"/>
</dbReference>
<name>A0A7H2BL35_9MICC</name>
<evidence type="ECO:0000313" key="3">
    <source>
        <dbReference type="Proteomes" id="UP000516421"/>
    </source>
</evidence>
<reference evidence="2 3" key="1">
    <citation type="submission" date="2020-09" db="EMBL/GenBank/DDBJ databases">
        <title>Investigation of environmental microbe.</title>
        <authorList>
            <person name="Ou Y."/>
            <person name="Kang Q."/>
        </authorList>
    </citation>
    <scope>NUCLEOTIDE SEQUENCE [LARGE SCALE GENOMIC DNA]</scope>
    <source>
        <strain evidence="2 3">KJZ-9</strain>
    </source>
</reference>
<feature type="transmembrane region" description="Helical" evidence="1">
    <location>
        <begin position="67"/>
        <end position="87"/>
    </location>
</feature>
<proteinExistence type="predicted"/>
<keyword evidence="1" id="KW-0812">Transmembrane</keyword>
<keyword evidence="3" id="KW-1185">Reference proteome</keyword>
<keyword evidence="1" id="KW-1133">Transmembrane helix</keyword>
<feature type="transmembrane region" description="Helical" evidence="1">
    <location>
        <begin position="189"/>
        <end position="209"/>
    </location>
</feature>
<accession>A0A7H2BL35</accession>
<evidence type="ECO:0000256" key="1">
    <source>
        <dbReference type="SAM" id="Phobius"/>
    </source>
</evidence>
<dbReference type="AlphaFoldDB" id="A0A7H2BL35"/>
<gene>
    <name evidence="2" type="ORF">IDM48_02885</name>
</gene>
<dbReference type="KEGG" id="rama:IDM48_02885"/>
<dbReference type="EMBL" id="CP061538">
    <property type="protein sequence ID" value="QNV40381.1"/>
    <property type="molecule type" value="Genomic_DNA"/>
</dbReference>
<protein>
    <submittedName>
        <fullName evidence="2">Uncharacterized protein</fullName>
    </submittedName>
</protein>
<evidence type="ECO:0000313" key="2">
    <source>
        <dbReference type="EMBL" id="QNV40381.1"/>
    </source>
</evidence>
<dbReference type="Proteomes" id="UP000516421">
    <property type="component" value="Chromosome"/>
</dbReference>